<evidence type="ECO:0000259" key="1">
    <source>
        <dbReference type="Pfam" id="PF02841"/>
    </source>
</evidence>
<accession>A0ABD2YHX9</accession>
<dbReference type="InterPro" id="IPR003191">
    <property type="entry name" value="Guanylate-bd/ATL_C"/>
</dbReference>
<sequence length="276" mass="30907">MYQRIWLWSALLKRTALDGTECNILHLDTEGIDVASGAGSSASELGSFIQFLSGFSGISTWTWAYASKSHSNDRAPSCSYHSVLPRCFNKGVVSTIISSWLSVEEGECQRAFDVITEVYMSLFDRSKPPKEAALREAHEDAVQKAVAAFNGTAVGNMERELRTGCHAIAADAKVDNVLKVLDGLQSKYESNCHGLVKWEKLTIFLKQSLEDPIYDLIKKQIDQVGSERSSLALKCRSIEDRMNFPNKQFETAEPQKSEYFKRYEDAINDKKKLADD</sequence>
<evidence type="ECO:0000313" key="3">
    <source>
        <dbReference type="Proteomes" id="UP001630127"/>
    </source>
</evidence>
<organism evidence="2 3">
    <name type="scientific">Cinchona calisaya</name>
    <dbReference type="NCBI Taxonomy" id="153742"/>
    <lineage>
        <taxon>Eukaryota</taxon>
        <taxon>Viridiplantae</taxon>
        <taxon>Streptophyta</taxon>
        <taxon>Embryophyta</taxon>
        <taxon>Tracheophyta</taxon>
        <taxon>Spermatophyta</taxon>
        <taxon>Magnoliopsida</taxon>
        <taxon>eudicotyledons</taxon>
        <taxon>Gunneridae</taxon>
        <taxon>Pentapetalae</taxon>
        <taxon>asterids</taxon>
        <taxon>lamiids</taxon>
        <taxon>Gentianales</taxon>
        <taxon>Rubiaceae</taxon>
        <taxon>Cinchonoideae</taxon>
        <taxon>Cinchoneae</taxon>
        <taxon>Cinchona</taxon>
    </lineage>
</organism>
<feature type="domain" description="Guanylate-binding protein/Atlastin C-terminal" evidence="1">
    <location>
        <begin position="89"/>
        <end position="156"/>
    </location>
</feature>
<dbReference type="SUPFAM" id="SSF48340">
    <property type="entry name" value="Interferon-induced guanylate-binding protein 1 (GBP1), C-terminal domain"/>
    <property type="match status" value="1"/>
</dbReference>
<protein>
    <recommendedName>
        <fullName evidence="1">Guanylate-binding protein/Atlastin C-terminal domain-containing protein</fullName>
    </recommendedName>
</protein>
<keyword evidence="3" id="KW-1185">Reference proteome</keyword>
<name>A0ABD2YHX9_9GENT</name>
<evidence type="ECO:0000313" key="2">
    <source>
        <dbReference type="EMBL" id="KAL3507014.1"/>
    </source>
</evidence>
<dbReference type="InterPro" id="IPR036543">
    <property type="entry name" value="Guanylate-bd_C_sf"/>
</dbReference>
<dbReference type="EMBL" id="JBJUIK010000013">
    <property type="protein sequence ID" value="KAL3507014.1"/>
    <property type="molecule type" value="Genomic_DNA"/>
</dbReference>
<gene>
    <name evidence="2" type="ORF">ACH5RR_032396</name>
</gene>
<reference evidence="2 3" key="1">
    <citation type="submission" date="2024-11" db="EMBL/GenBank/DDBJ databases">
        <title>A near-complete genome assembly of Cinchona calisaya.</title>
        <authorList>
            <person name="Lian D.C."/>
            <person name="Zhao X.W."/>
            <person name="Wei L."/>
        </authorList>
    </citation>
    <scope>NUCLEOTIDE SEQUENCE [LARGE SCALE GENOMIC DNA]</scope>
    <source>
        <tissue evidence="2">Nenye</tissue>
    </source>
</reference>
<comment type="caution">
    <text evidence="2">The sequence shown here is derived from an EMBL/GenBank/DDBJ whole genome shotgun (WGS) entry which is preliminary data.</text>
</comment>
<proteinExistence type="predicted"/>
<dbReference type="AlphaFoldDB" id="A0ABD2YHX9"/>
<dbReference type="Proteomes" id="UP001630127">
    <property type="component" value="Unassembled WGS sequence"/>
</dbReference>
<dbReference type="Pfam" id="PF02841">
    <property type="entry name" value="GBP_C"/>
    <property type="match status" value="1"/>
</dbReference>